<comment type="pathway">
    <text evidence="2">Aminoacyl-tRNA biosynthesis; selenocysteinyl-tRNA(Sec) biosynthesis; L-seryl-tRNA(Sec) from L-serine and tRNA(Sec): step 1/1.</text>
</comment>
<evidence type="ECO:0000256" key="4">
    <source>
        <dbReference type="ARBA" id="ARBA00012840"/>
    </source>
</evidence>
<keyword evidence="18" id="KW-1185">Reference proteome</keyword>
<evidence type="ECO:0000256" key="11">
    <source>
        <dbReference type="ARBA" id="ARBA00039158"/>
    </source>
</evidence>
<accession>A0ABT0RN54</accession>
<keyword evidence="10" id="KW-0030">Aminoacyl-tRNA synthetase</keyword>
<dbReference type="InterPro" id="IPR045864">
    <property type="entry name" value="aa-tRNA-synth_II/BPL/LPL"/>
</dbReference>
<evidence type="ECO:0000256" key="15">
    <source>
        <dbReference type="SAM" id="Coils"/>
    </source>
</evidence>
<dbReference type="NCBIfam" id="TIGR00414">
    <property type="entry name" value="serS"/>
    <property type="match status" value="1"/>
</dbReference>
<dbReference type="SUPFAM" id="SSF55681">
    <property type="entry name" value="Class II aaRS and biotin synthetases"/>
    <property type="match status" value="1"/>
</dbReference>
<proteinExistence type="inferred from homology"/>
<protein>
    <recommendedName>
        <fullName evidence="11 14">Serine--tRNA ligase</fullName>
        <ecNumber evidence="4 14">6.1.1.11</ecNumber>
    </recommendedName>
</protein>
<comment type="caution">
    <text evidence="17">The sequence shown here is derived from an EMBL/GenBank/DDBJ whole genome shotgun (WGS) entry which is preliminary data.</text>
</comment>
<dbReference type="Proteomes" id="UP001165363">
    <property type="component" value="Unassembled WGS sequence"/>
</dbReference>
<keyword evidence="9" id="KW-0648">Protein biosynthesis</keyword>
<dbReference type="RefSeq" id="WP_249848115.1">
    <property type="nucleotide sequence ID" value="NZ_JAMGBD010000001.1"/>
</dbReference>
<feature type="coiled-coil region" evidence="15">
    <location>
        <begin position="42"/>
        <end position="112"/>
    </location>
</feature>
<reference evidence="17" key="1">
    <citation type="submission" date="2022-05" db="EMBL/GenBank/DDBJ databases">
        <authorList>
            <person name="Jo J.-H."/>
            <person name="Im W.-T."/>
        </authorList>
    </citation>
    <scope>NUCLEOTIDE SEQUENCE</scope>
    <source>
        <strain evidence="17">SE158</strain>
    </source>
</reference>
<comment type="catalytic activity">
    <reaction evidence="12">
        <text>tRNA(Sec) + L-serine + ATP = L-seryl-tRNA(Sec) + AMP + diphosphate + H(+)</text>
        <dbReference type="Rhea" id="RHEA:42580"/>
        <dbReference type="Rhea" id="RHEA-COMP:9742"/>
        <dbReference type="Rhea" id="RHEA-COMP:10128"/>
        <dbReference type="ChEBI" id="CHEBI:15378"/>
        <dbReference type="ChEBI" id="CHEBI:30616"/>
        <dbReference type="ChEBI" id="CHEBI:33019"/>
        <dbReference type="ChEBI" id="CHEBI:33384"/>
        <dbReference type="ChEBI" id="CHEBI:78442"/>
        <dbReference type="ChEBI" id="CHEBI:78533"/>
        <dbReference type="ChEBI" id="CHEBI:456215"/>
        <dbReference type="EC" id="6.1.1.11"/>
    </reaction>
</comment>
<dbReference type="PROSITE" id="PS50862">
    <property type="entry name" value="AA_TRNA_LIGASE_II"/>
    <property type="match status" value="1"/>
</dbReference>
<dbReference type="InterPro" id="IPR033729">
    <property type="entry name" value="SerRS_core"/>
</dbReference>
<evidence type="ECO:0000256" key="1">
    <source>
        <dbReference type="ARBA" id="ARBA00004496"/>
    </source>
</evidence>
<dbReference type="EMBL" id="JAMGBD010000001">
    <property type="protein sequence ID" value="MCL6683955.1"/>
    <property type="molecule type" value="Genomic_DNA"/>
</dbReference>
<dbReference type="InterPro" id="IPR002317">
    <property type="entry name" value="Ser-tRNA-ligase_type_1"/>
</dbReference>
<dbReference type="SUPFAM" id="SSF46589">
    <property type="entry name" value="tRNA-binding arm"/>
    <property type="match status" value="1"/>
</dbReference>
<evidence type="ECO:0000313" key="17">
    <source>
        <dbReference type="EMBL" id="MCL6683955.1"/>
    </source>
</evidence>
<dbReference type="CDD" id="cd00770">
    <property type="entry name" value="SerRS_core"/>
    <property type="match status" value="1"/>
</dbReference>
<keyword evidence="8" id="KW-0067">ATP-binding</keyword>
<dbReference type="Gene3D" id="3.30.930.10">
    <property type="entry name" value="Bira Bifunctional Protein, Domain 2"/>
    <property type="match status" value="1"/>
</dbReference>
<evidence type="ECO:0000256" key="13">
    <source>
        <dbReference type="ARBA" id="ARBA00048823"/>
    </source>
</evidence>
<dbReference type="InterPro" id="IPR015866">
    <property type="entry name" value="Ser-tRNA-synth_1_N"/>
</dbReference>
<name>A0ABT0RN54_9SPHN</name>
<evidence type="ECO:0000256" key="8">
    <source>
        <dbReference type="ARBA" id="ARBA00022840"/>
    </source>
</evidence>
<comment type="subcellular location">
    <subcellularLocation>
        <location evidence="1">Cytoplasm</location>
    </subcellularLocation>
</comment>
<evidence type="ECO:0000256" key="3">
    <source>
        <dbReference type="ARBA" id="ARBA00010728"/>
    </source>
</evidence>
<evidence type="ECO:0000256" key="14">
    <source>
        <dbReference type="NCBIfam" id="TIGR00414"/>
    </source>
</evidence>
<organism evidence="17 18">
    <name type="scientific">Sphingomonas alba</name>
    <dbReference type="NCBI Taxonomy" id="2908208"/>
    <lineage>
        <taxon>Bacteria</taxon>
        <taxon>Pseudomonadati</taxon>
        <taxon>Pseudomonadota</taxon>
        <taxon>Alphaproteobacteria</taxon>
        <taxon>Sphingomonadales</taxon>
        <taxon>Sphingomonadaceae</taxon>
        <taxon>Sphingomonas</taxon>
    </lineage>
</organism>
<comment type="catalytic activity">
    <reaction evidence="13">
        <text>tRNA(Ser) + L-serine + ATP = L-seryl-tRNA(Ser) + AMP + diphosphate + H(+)</text>
        <dbReference type="Rhea" id="RHEA:12292"/>
        <dbReference type="Rhea" id="RHEA-COMP:9669"/>
        <dbReference type="Rhea" id="RHEA-COMP:9703"/>
        <dbReference type="ChEBI" id="CHEBI:15378"/>
        <dbReference type="ChEBI" id="CHEBI:30616"/>
        <dbReference type="ChEBI" id="CHEBI:33019"/>
        <dbReference type="ChEBI" id="CHEBI:33384"/>
        <dbReference type="ChEBI" id="CHEBI:78442"/>
        <dbReference type="ChEBI" id="CHEBI:78533"/>
        <dbReference type="ChEBI" id="CHEBI:456215"/>
        <dbReference type="EC" id="6.1.1.11"/>
    </reaction>
</comment>
<comment type="similarity">
    <text evidence="3">Belongs to the class-II aminoacyl-tRNA synthetase family. Type-1 seryl-tRNA synthetase subfamily.</text>
</comment>
<sequence length="431" mass="47739">MRSGRNSRIDPAMLAMDFIKANRETVEKAIRDKGVDLNLDALLALDGETRSLKTEIDNLRAERNAISAQFPKAAAEEKAELGRKAKEAGARASELENGLNDKEAALKGLMLKLPGIPYEGAPVGPDESFNTVVRQEGTVPKFSFEPLDHVALIEKNDWADLSRITQVSGSRTYCLKGRLALLEMKLMAWALEKIAAADFTPITVPAIAREQAFLNQGQFPGHKEETYELPNDDVWLAGTAEVALTSLHSGEIIEADRLPILYAGYSPCFRREAGSAGKDVRGLLRVHQFVKVEQYVICEADDAQSAEFHAKLLALAESLLTDLEIPYQVIETSTGDMGLGKYRMNDIESWVPSLGKYRETHSCSTLHDWQARRANIRYRGSDGKVRFAHTLNNTALASPRILVPLLENHQVEDGRVRLPKALQDLMGGEYL</sequence>
<evidence type="ECO:0000313" key="18">
    <source>
        <dbReference type="Proteomes" id="UP001165363"/>
    </source>
</evidence>
<dbReference type="PANTHER" id="PTHR43697:SF1">
    <property type="entry name" value="SERINE--TRNA LIGASE"/>
    <property type="match status" value="1"/>
</dbReference>
<dbReference type="InterPro" id="IPR006195">
    <property type="entry name" value="aa-tRNA-synth_II"/>
</dbReference>
<keyword evidence="6 17" id="KW-0436">Ligase</keyword>
<dbReference type="Gene3D" id="1.10.287.40">
    <property type="entry name" value="Serine-tRNA synthetase, tRNA binding domain"/>
    <property type="match status" value="1"/>
</dbReference>
<evidence type="ECO:0000256" key="7">
    <source>
        <dbReference type="ARBA" id="ARBA00022741"/>
    </source>
</evidence>
<keyword evidence="15" id="KW-0175">Coiled coil</keyword>
<dbReference type="PANTHER" id="PTHR43697">
    <property type="entry name" value="SERYL-TRNA SYNTHETASE"/>
    <property type="match status" value="1"/>
</dbReference>
<dbReference type="InterPro" id="IPR010978">
    <property type="entry name" value="tRNA-bd_arm"/>
</dbReference>
<dbReference type="InterPro" id="IPR002314">
    <property type="entry name" value="aa-tRNA-synt_IIb"/>
</dbReference>
<dbReference type="PIRSF" id="PIRSF001529">
    <property type="entry name" value="Ser-tRNA-synth_IIa"/>
    <property type="match status" value="1"/>
</dbReference>
<gene>
    <name evidence="17" type="primary">serS</name>
    <name evidence="17" type="ORF">LZ536_08605</name>
</gene>
<evidence type="ECO:0000256" key="10">
    <source>
        <dbReference type="ARBA" id="ARBA00023146"/>
    </source>
</evidence>
<dbReference type="Pfam" id="PF02403">
    <property type="entry name" value="Seryl_tRNA_N"/>
    <property type="match status" value="1"/>
</dbReference>
<feature type="domain" description="Aminoacyl-transfer RNA synthetases class-II family profile" evidence="16">
    <location>
        <begin position="148"/>
        <end position="419"/>
    </location>
</feature>
<dbReference type="InterPro" id="IPR042103">
    <property type="entry name" value="SerRS_1_N_sf"/>
</dbReference>
<evidence type="ECO:0000256" key="6">
    <source>
        <dbReference type="ARBA" id="ARBA00022598"/>
    </source>
</evidence>
<dbReference type="Pfam" id="PF00587">
    <property type="entry name" value="tRNA-synt_2b"/>
    <property type="match status" value="1"/>
</dbReference>
<keyword evidence="7" id="KW-0547">Nucleotide-binding</keyword>
<evidence type="ECO:0000256" key="12">
    <source>
        <dbReference type="ARBA" id="ARBA00047929"/>
    </source>
</evidence>
<keyword evidence="5" id="KW-0963">Cytoplasm</keyword>
<evidence type="ECO:0000259" key="16">
    <source>
        <dbReference type="PROSITE" id="PS50862"/>
    </source>
</evidence>
<evidence type="ECO:0000256" key="5">
    <source>
        <dbReference type="ARBA" id="ARBA00022490"/>
    </source>
</evidence>
<dbReference type="EC" id="6.1.1.11" evidence="4 14"/>
<dbReference type="PRINTS" id="PR00981">
    <property type="entry name" value="TRNASYNTHSER"/>
</dbReference>
<evidence type="ECO:0000256" key="2">
    <source>
        <dbReference type="ARBA" id="ARBA00005045"/>
    </source>
</evidence>
<evidence type="ECO:0000256" key="9">
    <source>
        <dbReference type="ARBA" id="ARBA00022917"/>
    </source>
</evidence>
<dbReference type="GO" id="GO:0004828">
    <property type="term" value="F:serine-tRNA ligase activity"/>
    <property type="evidence" value="ECO:0007669"/>
    <property type="project" value="UniProtKB-EC"/>
</dbReference>